<evidence type="ECO:0000256" key="3">
    <source>
        <dbReference type="SAM" id="MobiDB-lite"/>
    </source>
</evidence>
<dbReference type="InterPro" id="IPR036844">
    <property type="entry name" value="Hint_dom_sf"/>
</dbReference>
<dbReference type="AlphaFoldDB" id="A0A6C0HEJ3"/>
<dbReference type="InterPro" id="IPR006141">
    <property type="entry name" value="Intein_N"/>
</dbReference>
<dbReference type="GO" id="GO:0003677">
    <property type="term" value="F:DNA binding"/>
    <property type="evidence" value="ECO:0007669"/>
    <property type="project" value="InterPro"/>
</dbReference>
<proteinExistence type="predicted"/>
<dbReference type="SUPFAM" id="SSF55608">
    <property type="entry name" value="Homing endonucleases"/>
    <property type="match status" value="2"/>
</dbReference>
<dbReference type="Gene3D" id="2.170.16.10">
    <property type="entry name" value="Hedgehog/Intein (Hint) domain"/>
    <property type="match status" value="1"/>
</dbReference>
<dbReference type="PROSITE" id="PS50819">
    <property type="entry name" value="INTEIN_ENDONUCLEASE"/>
    <property type="match status" value="1"/>
</dbReference>
<dbReference type="GO" id="GO:0016539">
    <property type="term" value="P:intein-mediated protein splicing"/>
    <property type="evidence" value="ECO:0007669"/>
    <property type="project" value="InterPro"/>
</dbReference>
<name>A0A6C0HEJ3_9ZZZZ</name>
<dbReference type="GO" id="GO:0004519">
    <property type="term" value="F:endonuclease activity"/>
    <property type="evidence" value="ECO:0007669"/>
    <property type="project" value="InterPro"/>
</dbReference>
<dbReference type="Pfam" id="PF05204">
    <property type="entry name" value="Hom_end"/>
    <property type="match status" value="1"/>
</dbReference>
<dbReference type="InterPro" id="IPR006142">
    <property type="entry name" value="INTEIN"/>
</dbReference>
<dbReference type="EMBL" id="MN739934">
    <property type="protein sequence ID" value="QHT78566.1"/>
    <property type="molecule type" value="Genomic_DNA"/>
</dbReference>
<feature type="compositionally biased region" description="Acidic residues" evidence="3">
    <location>
        <begin position="46"/>
        <end position="56"/>
    </location>
</feature>
<reference evidence="5" key="1">
    <citation type="journal article" date="2020" name="Nature">
        <title>Giant virus diversity and host interactions through global metagenomics.</title>
        <authorList>
            <person name="Schulz F."/>
            <person name="Roux S."/>
            <person name="Paez-Espino D."/>
            <person name="Jungbluth S."/>
            <person name="Walsh D.A."/>
            <person name="Denef V.J."/>
            <person name="McMahon K.D."/>
            <person name="Konstantinidis K.T."/>
            <person name="Eloe-Fadrosh E.A."/>
            <person name="Kyrpides N.C."/>
            <person name="Woyke T."/>
        </authorList>
    </citation>
    <scope>NUCLEOTIDE SEQUENCE</scope>
    <source>
        <strain evidence="5">GVMAG-M-3300023179-92</strain>
    </source>
</reference>
<dbReference type="Pfam" id="PF05203">
    <property type="entry name" value="Hom_end_hint"/>
    <property type="match status" value="1"/>
</dbReference>
<keyword evidence="1" id="KW-0068">Autocatalytic cleavage</keyword>
<dbReference type="InterPro" id="IPR007869">
    <property type="entry name" value="Homing_endonuc_PI-Sce"/>
</dbReference>
<evidence type="ECO:0000313" key="5">
    <source>
        <dbReference type="EMBL" id="QHT78566.1"/>
    </source>
</evidence>
<feature type="domain" description="DOD-type homing endonuclease" evidence="4">
    <location>
        <begin position="213"/>
        <end position="344"/>
    </location>
</feature>
<keyword evidence="2" id="KW-0651">Protein splicing</keyword>
<dbReference type="SUPFAM" id="SSF51294">
    <property type="entry name" value="Hedgehog/intein (Hint) domain"/>
    <property type="match status" value="1"/>
</dbReference>
<dbReference type="CDD" id="cd00081">
    <property type="entry name" value="Hint"/>
    <property type="match status" value="1"/>
</dbReference>
<dbReference type="PROSITE" id="PS50817">
    <property type="entry name" value="INTEIN_N_TER"/>
    <property type="match status" value="1"/>
</dbReference>
<protein>
    <recommendedName>
        <fullName evidence="4">DOD-type homing endonuclease domain-containing protein</fullName>
    </recommendedName>
</protein>
<dbReference type="PRINTS" id="PR00379">
    <property type="entry name" value="INTEIN"/>
</dbReference>
<evidence type="ECO:0000256" key="1">
    <source>
        <dbReference type="ARBA" id="ARBA00022813"/>
    </source>
</evidence>
<organism evidence="5">
    <name type="scientific">viral metagenome</name>
    <dbReference type="NCBI Taxonomy" id="1070528"/>
    <lineage>
        <taxon>unclassified sequences</taxon>
        <taxon>metagenomes</taxon>
        <taxon>organismal metagenomes</taxon>
    </lineage>
</organism>
<dbReference type="InterPro" id="IPR007868">
    <property type="entry name" value="Hom_end_hint"/>
</dbReference>
<evidence type="ECO:0000259" key="4">
    <source>
        <dbReference type="PROSITE" id="PS50819"/>
    </source>
</evidence>
<dbReference type="Gene3D" id="3.10.28.10">
    <property type="entry name" value="Homing endonucleases"/>
    <property type="match status" value="1"/>
</dbReference>
<accession>A0A6C0HEJ3</accession>
<feature type="region of interest" description="Disordered" evidence="3">
    <location>
        <begin position="29"/>
        <end position="56"/>
    </location>
</feature>
<dbReference type="InterPro" id="IPR027434">
    <property type="entry name" value="Homing_endonucl"/>
</dbReference>
<sequence>MNRYSDKELDLTDNEGDYKTFKSSKFHKRNKFNKHSRSRSRSRDDTEAEQDDFEYNDDPEELVYVKEFNMNDMLPRTVEDKGTKIVVIGKPGCFAPGTKVLMYDGSIKNVEDVKIGDVLMGDDNTERNVLELYHDFEEMFDIIPNKGETYTVNRKHDLVLVCTGYNNIKKGEQVIISVDEYLKKSDTWKRRFKLIRSSGIEWTNKEVSIDPYLLGLWLGDGTSATSEITNIDEEVLEFCKNYANINNLRFDKKSKNSKYSYRFSAIDKEHRNELLKSLKEYNLIKNKHIPFDYKVNDRESRLQLLAGIIDTDGYLDQRTNNYDIILKSETLLDDIIFIARSLGFSANKKVCEKSCVYKGEIRTGTYYRCCIYGYGVEDIPCKILRKQIIDNSNRNKNNLVSGFTVVSKGQGEYFGFSLDKNRLFLLASFDIVKNTGKSSLIQDIVAHKAHIIPVSQVFSGTEESNHFYSEKMPPITIFNKLDMGAIKNFVERQDQAKKFLKNPWALQIIDDCTDNPKILRDPVFQAYYKNGRHWKMLHILSLQYCLDVSPAIRTCIDYTFILKEGSKITREKLWKNYGSCIEDFADFCQLMDQLTNDFTALVINNRSTSNKLEDCVFYYKADLSRIPINWKFGAGSFWQFNHDRLNQNFVESFY</sequence>
<evidence type="ECO:0000256" key="2">
    <source>
        <dbReference type="ARBA" id="ARBA00023000"/>
    </source>
</evidence>
<dbReference type="InterPro" id="IPR004042">
    <property type="entry name" value="Intein_endonuc_central"/>
</dbReference>
<feature type="compositionally biased region" description="Basic residues" evidence="3">
    <location>
        <begin position="29"/>
        <end position="40"/>
    </location>
</feature>